<organism evidence="1 2">
    <name type="scientific">Zarea fungicola</name>
    <dbReference type="NCBI Taxonomy" id="93591"/>
    <lineage>
        <taxon>Eukaryota</taxon>
        <taxon>Fungi</taxon>
        <taxon>Dikarya</taxon>
        <taxon>Ascomycota</taxon>
        <taxon>Pezizomycotina</taxon>
        <taxon>Sordariomycetes</taxon>
        <taxon>Hypocreomycetidae</taxon>
        <taxon>Hypocreales</taxon>
        <taxon>Cordycipitaceae</taxon>
        <taxon>Zarea</taxon>
    </lineage>
</organism>
<name>A0ACC1N101_9HYPO</name>
<evidence type="ECO:0000313" key="1">
    <source>
        <dbReference type="EMBL" id="KAJ2972688.1"/>
    </source>
</evidence>
<dbReference type="EMBL" id="JANJQO010001102">
    <property type="protein sequence ID" value="KAJ2972688.1"/>
    <property type="molecule type" value="Genomic_DNA"/>
</dbReference>
<keyword evidence="2" id="KW-1185">Reference proteome</keyword>
<gene>
    <name evidence="1" type="ORF">NQ176_g7017</name>
</gene>
<dbReference type="Proteomes" id="UP001143910">
    <property type="component" value="Unassembled WGS sequence"/>
</dbReference>
<accession>A0ACC1N101</accession>
<evidence type="ECO:0000313" key="2">
    <source>
        <dbReference type="Proteomes" id="UP001143910"/>
    </source>
</evidence>
<comment type="caution">
    <text evidence="1">The sequence shown here is derived from an EMBL/GenBank/DDBJ whole genome shotgun (WGS) entry which is preliminary data.</text>
</comment>
<sequence length="539" mass="60491">MANFALAAAGGIACLAVGIILRYKRRRLNLPPSPPSLPVIGNLLDLPPNGIPEYLHWLHHKERYGPISSLRVLGKTLVILHDRHAAHQLLELQSLKSSARPKLEFASNMCDYGNLLPFQQYNSSYRQRRRLIHQLLGTKASVTKFDSSQEREAKRILFRALYQANTVIESLQSDVAATILKVTYGYTTEFKVTDPLVTLVNILVSNISRAAVPATWLVDFMPWIKHLPEWFPGTKFQKIARQYKETNHLAVDIPYQFAKKQTSQRGSSSSSLSYVSGLLQNTKEESVMDQSLDADIKWTAAVMYDAGAHTTVAAIKSFIAAMAEFPEVQRKAQREIESVVGTDRLPMLSDRASLPYVDALAQEVHRWYTVLPLGFPHVSTSDMVYDGYDIPKGAVIIVNVWWVLHNPDTYAEPERFDPERFLEPRNEPLPTAAFGFGRRICPGRFFSDSTLFLISAQLLAAFDIARAVDAQGREIKIELRSSVGAVPNLSDFPCRITPRSSKSADLVKDWTKDLHQMTGDSAKLDQQRVTEVLDIAKLS</sequence>
<reference evidence="1" key="1">
    <citation type="submission" date="2022-08" db="EMBL/GenBank/DDBJ databases">
        <title>Genome Sequence of Lecanicillium fungicola.</title>
        <authorList>
            <person name="Buettner E."/>
        </authorList>
    </citation>
    <scope>NUCLEOTIDE SEQUENCE</scope>
    <source>
        <strain evidence="1">Babe33</strain>
    </source>
</reference>
<protein>
    <submittedName>
        <fullName evidence="1">Uncharacterized protein</fullName>
    </submittedName>
</protein>
<proteinExistence type="predicted"/>